<organism evidence="1 2">
    <name type="scientific">Macrolepiota fuliginosa MF-IS2</name>
    <dbReference type="NCBI Taxonomy" id="1400762"/>
    <lineage>
        <taxon>Eukaryota</taxon>
        <taxon>Fungi</taxon>
        <taxon>Dikarya</taxon>
        <taxon>Basidiomycota</taxon>
        <taxon>Agaricomycotina</taxon>
        <taxon>Agaricomycetes</taxon>
        <taxon>Agaricomycetidae</taxon>
        <taxon>Agaricales</taxon>
        <taxon>Agaricineae</taxon>
        <taxon>Agaricaceae</taxon>
        <taxon>Macrolepiota</taxon>
    </lineage>
</organism>
<accession>A0A9P6BWL4</accession>
<reference evidence="1" key="1">
    <citation type="submission" date="2020-11" db="EMBL/GenBank/DDBJ databases">
        <authorList>
            <consortium name="DOE Joint Genome Institute"/>
            <person name="Ahrendt S."/>
            <person name="Riley R."/>
            <person name="Andreopoulos W."/>
            <person name="Labutti K."/>
            <person name="Pangilinan J."/>
            <person name="Ruiz-Duenas F.J."/>
            <person name="Barrasa J.M."/>
            <person name="Sanchez-Garcia M."/>
            <person name="Camarero S."/>
            <person name="Miyauchi S."/>
            <person name="Serrano A."/>
            <person name="Linde D."/>
            <person name="Babiker R."/>
            <person name="Drula E."/>
            <person name="Ayuso-Fernandez I."/>
            <person name="Pacheco R."/>
            <person name="Padilla G."/>
            <person name="Ferreira P."/>
            <person name="Barriuso J."/>
            <person name="Kellner H."/>
            <person name="Castanera R."/>
            <person name="Alfaro M."/>
            <person name="Ramirez L."/>
            <person name="Pisabarro A.G."/>
            <person name="Kuo A."/>
            <person name="Tritt A."/>
            <person name="Lipzen A."/>
            <person name="He G."/>
            <person name="Yan M."/>
            <person name="Ng V."/>
            <person name="Cullen D."/>
            <person name="Martin F."/>
            <person name="Rosso M.-N."/>
            <person name="Henrissat B."/>
            <person name="Hibbett D."/>
            <person name="Martinez A.T."/>
            <person name="Grigoriev I.V."/>
        </authorList>
    </citation>
    <scope>NUCLEOTIDE SEQUENCE</scope>
    <source>
        <strain evidence="1">MF-IS2</strain>
    </source>
</reference>
<sequence>MGSSKLTVTRLKNNLRDNVFLGTSSLYKHLGPITCCKEYIMLLKSEYTTQWYSTKLQHSLD</sequence>
<evidence type="ECO:0000313" key="1">
    <source>
        <dbReference type="EMBL" id="KAF9440663.1"/>
    </source>
</evidence>
<keyword evidence="2" id="KW-1185">Reference proteome</keyword>
<comment type="caution">
    <text evidence="1">The sequence shown here is derived from an EMBL/GenBank/DDBJ whole genome shotgun (WGS) entry which is preliminary data.</text>
</comment>
<feature type="non-terminal residue" evidence="1">
    <location>
        <position position="61"/>
    </location>
</feature>
<dbReference type="AlphaFoldDB" id="A0A9P6BWL4"/>
<evidence type="ECO:0000313" key="2">
    <source>
        <dbReference type="Proteomes" id="UP000807342"/>
    </source>
</evidence>
<gene>
    <name evidence="1" type="ORF">P691DRAFT_801533</name>
</gene>
<proteinExistence type="predicted"/>
<name>A0A9P6BWL4_9AGAR</name>
<dbReference type="EMBL" id="MU152344">
    <property type="protein sequence ID" value="KAF9440663.1"/>
    <property type="molecule type" value="Genomic_DNA"/>
</dbReference>
<protein>
    <submittedName>
        <fullName evidence="1">Uncharacterized protein</fullName>
    </submittedName>
</protein>
<dbReference type="Proteomes" id="UP000807342">
    <property type="component" value="Unassembled WGS sequence"/>
</dbReference>